<dbReference type="EMBL" id="CM031820">
    <property type="protein sequence ID" value="KAG6633416.1"/>
    <property type="molecule type" value="Genomic_DNA"/>
</dbReference>
<reference evidence="1" key="1">
    <citation type="submission" date="2020-12" db="EMBL/GenBank/DDBJ databases">
        <title>WGS assembly of Carya illinoinensis cv. Pawnee.</title>
        <authorList>
            <person name="Platts A."/>
            <person name="Shu S."/>
            <person name="Wright S."/>
            <person name="Barry K."/>
            <person name="Edger P."/>
            <person name="Pires J.C."/>
            <person name="Schmutz J."/>
        </authorList>
    </citation>
    <scope>NUCLEOTIDE SEQUENCE</scope>
    <source>
        <tissue evidence="1">Leaf</tissue>
    </source>
</reference>
<organism evidence="1 2">
    <name type="scientific">Carya illinoinensis</name>
    <name type="common">Pecan</name>
    <dbReference type="NCBI Taxonomy" id="32201"/>
    <lineage>
        <taxon>Eukaryota</taxon>
        <taxon>Viridiplantae</taxon>
        <taxon>Streptophyta</taxon>
        <taxon>Embryophyta</taxon>
        <taxon>Tracheophyta</taxon>
        <taxon>Spermatophyta</taxon>
        <taxon>Magnoliopsida</taxon>
        <taxon>eudicotyledons</taxon>
        <taxon>Gunneridae</taxon>
        <taxon>Pentapetalae</taxon>
        <taxon>rosids</taxon>
        <taxon>fabids</taxon>
        <taxon>Fagales</taxon>
        <taxon>Juglandaceae</taxon>
        <taxon>Carya</taxon>
    </lineage>
</organism>
<comment type="caution">
    <text evidence="1">The sequence shown here is derived from an EMBL/GenBank/DDBJ whole genome shotgun (WGS) entry which is preliminary data.</text>
</comment>
<gene>
    <name evidence="1" type="ORF">CIPAW_12G046700</name>
</gene>
<evidence type="ECO:0000313" key="1">
    <source>
        <dbReference type="EMBL" id="KAG6633416.1"/>
    </source>
</evidence>
<dbReference type="AlphaFoldDB" id="A0A8T1NN03"/>
<sequence>MVVEGNGRIGSRLASTESETAVKQRLHGSRVSRWVVVRSQVM</sequence>
<name>A0A8T1NN03_CARIL</name>
<accession>A0A8T1NN03</accession>
<keyword evidence="2" id="KW-1185">Reference proteome</keyword>
<dbReference type="Proteomes" id="UP000811609">
    <property type="component" value="Chromosome 12"/>
</dbReference>
<proteinExistence type="predicted"/>
<evidence type="ECO:0000313" key="2">
    <source>
        <dbReference type="Proteomes" id="UP000811609"/>
    </source>
</evidence>
<protein>
    <submittedName>
        <fullName evidence="1">Uncharacterized protein</fullName>
    </submittedName>
</protein>